<protein>
    <recommendedName>
        <fullName evidence="4">DUF3108 domain-containing protein</fullName>
    </recommendedName>
</protein>
<reference evidence="2 3" key="1">
    <citation type="submission" date="2022-04" db="EMBL/GenBank/DDBJ databases">
        <title>The arsenic-methylating capacity of Chitinophaga filiformis YT5 during chitin decomposition.</title>
        <authorList>
            <person name="Chen G."/>
            <person name="Liang Y."/>
        </authorList>
    </citation>
    <scope>NUCLEOTIDE SEQUENCE [LARGE SCALE GENOMIC DNA]</scope>
    <source>
        <strain evidence="2 3">YT5</strain>
    </source>
</reference>
<gene>
    <name evidence="2" type="ORF">MYF79_16835</name>
</gene>
<organism evidence="2 3">
    <name type="scientific">Chitinophaga filiformis</name>
    <name type="common">Myxococcus filiformis</name>
    <name type="synonym">Flexibacter filiformis</name>
    <dbReference type="NCBI Taxonomy" id="104663"/>
    <lineage>
        <taxon>Bacteria</taxon>
        <taxon>Pseudomonadati</taxon>
        <taxon>Bacteroidota</taxon>
        <taxon>Chitinophagia</taxon>
        <taxon>Chitinophagales</taxon>
        <taxon>Chitinophagaceae</taxon>
        <taxon>Chitinophaga</taxon>
    </lineage>
</organism>
<sequence length="253" mass="29756">MRLLIVSLLFALNALAQDKALFYTNHGEAIKLEVGTFYSNKIHDIKLSPDATFEFWSRPGTSCFLWREFKGTWKKDKDTFYFSDEYEISQDDVTATYAQNKRRSFRLDFRTDEGHRLHNKQIRITYIYDYDAKLKDVPGDFTFSAGNTLEIPFRNIPNYDKLASIQIDYQLNDSTKRREYLTTNNAVNIRKRDIPNNINVVFIERPKTEMVYRITKGVIRDGKLFIVSTKKTVGKLKDYGEDLQFEDGYVLER</sequence>
<proteinExistence type="predicted"/>
<evidence type="ECO:0000256" key="1">
    <source>
        <dbReference type="SAM" id="SignalP"/>
    </source>
</evidence>
<evidence type="ECO:0000313" key="2">
    <source>
        <dbReference type="EMBL" id="UPK66606.1"/>
    </source>
</evidence>
<dbReference type="RefSeq" id="WP_247808817.1">
    <property type="nucleotide sequence ID" value="NZ_CP095855.1"/>
</dbReference>
<name>A0ABY4HS84_CHIFI</name>
<keyword evidence="3" id="KW-1185">Reference proteome</keyword>
<feature type="chain" id="PRO_5045582539" description="DUF3108 domain-containing protein" evidence="1">
    <location>
        <begin position="17"/>
        <end position="253"/>
    </location>
</feature>
<dbReference type="EMBL" id="CP095855">
    <property type="protein sequence ID" value="UPK66606.1"/>
    <property type="molecule type" value="Genomic_DNA"/>
</dbReference>
<evidence type="ECO:0000313" key="3">
    <source>
        <dbReference type="Proteomes" id="UP000830198"/>
    </source>
</evidence>
<accession>A0ABY4HS84</accession>
<keyword evidence="1" id="KW-0732">Signal</keyword>
<dbReference type="Proteomes" id="UP000830198">
    <property type="component" value="Chromosome"/>
</dbReference>
<evidence type="ECO:0008006" key="4">
    <source>
        <dbReference type="Google" id="ProtNLM"/>
    </source>
</evidence>
<feature type="signal peptide" evidence="1">
    <location>
        <begin position="1"/>
        <end position="16"/>
    </location>
</feature>